<feature type="compositionally biased region" description="Basic and acidic residues" evidence="3">
    <location>
        <begin position="152"/>
        <end position="162"/>
    </location>
</feature>
<feature type="compositionally biased region" description="Low complexity" evidence="3">
    <location>
        <begin position="93"/>
        <end position="107"/>
    </location>
</feature>
<feature type="region of interest" description="Disordered" evidence="3">
    <location>
        <begin position="78"/>
        <end position="209"/>
    </location>
</feature>
<accession>A0A0R3XCP7</accession>
<reference evidence="4" key="1">
    <citation type="submission" date="2017-02" db="UniProtKB">
        <authorList>
            <consortium name="WormBaseParasite"/>
        </authorList>
    </citation>
    <scope>IDENTIFICATION</scope>
</reference>
<feature type="compositionally biased region" description="Basic residues" evidence="3">
    <location>
        <begin position="83"/>
        <end position="92"/>
    </location>
</feature>
<evidence type="ECO:0000313" key="4">
    <source>
        <dbReference type="WBParaSite" id="TTAC_0001132401-mRNA-1"/>
    </source>
</evidence>
<sequence length="209" mass="23887">LEQPPQLNFLYSPSGERRFFFDVRNTPYGNRLHISQVTDLHRNVIGIPLESLVTFRNRLTTLIDALKLEDGEAMRETLEKYSNRPRRIRHLRPTSFTQQTSSSSTRQTRVDQESKGGQQHNKMEDEKGPVKSKRLPHQSGTTSKSQLQLHEPNGEGDHKIDEVQESTNEDTKENEAKQKEEALKAKRKKKAKKQSKAVGANQDTENVAA</sequence>
<keyword evidence="2" id="KW-0238">DNA-binding</keyword>
<proteinExistence type="inferred from homology"/>
<evidence type="ECO:0000256" key="1">
    <source>
        <dbReference type="ARBA" id="ARBA00009251"/>
    </source>
</evidence>
<dbReference type="AlphaFoldDB" id="A0A0R3XCP7"/>
<feature type="compositionally biased region" description="Basic and acidic residues" evidence="3">
    <location>
        <begin position="169"/>
        <end position="184"/>
    </location>
</feature>
<evidence type="ECO:0000256" key="3">
    <source>
        <dbReference type="SAM" id="MobiDB-lite"/>
    </source>
</evidence>
<dbReference type="WBParaSite" id="TTAC_0001132401-mRNA-1">
    <property type="protein sequence ID" value="TTAC_0001132401-mRNA-1"/>
    <property type="gene ID" value="TTAC_0001132401"/>
</dbReference>
<dbReference type="Gene3D" id="3.10.450.700">
    <property type="match status" value="1"/>
</dbReference>
<protein>
    <submittedName>
        <fullName evidence="4">Doublecortin domain-containing protein</fullName>
    </submittedName>
</protein>
<dbReference type="Pfam" id="PF04845">
    <property type="entry name" value="PurA"/>
    <property type="match status" value="1"/>
</dbReference>
<evidence type="ECO:0000256" key="2">
    <source>
        <dbReference type="ARBA" id="ARBA00023125"/>
    </source>
</evidence>
<name>A0A0R3XCP7_HYDTA</name>
<dbReference type="GO" id="GO:0032422">
    <property type="term" value="F:purine-rich negative regulatory element binding"/>
    <property type="evidence" value="ECO:0007669"/>
    <property type="project" value="InterPro"/>
</dbReference>
<dbReference type="GO" id="GO:0000977">
    <property type="term" value="F:RNA polymerase II transcription regulatory region sequence-specific DNA binding"/>
    <property type="evidence" value="ECO:0007669"/>
    <property type="project" value="InterPro"/>
</dbReference>
<comment type="similarity">
    <text evidence="1">Belongs to the PUR DNA-binding protein family.</text>
</comment>
<organism evidence="4">
    <name type="scientific">Hydatigena taeniaeformis</name>
    <name type="common">Feline tapeworm</name>
    <name type="synonym">Taenia taeniaeformis</name>
    <dbReference type="NCBI Taxonomy" id="6205"/>
    <lineage>
        <taxon>Eukaryota</taxon>
        <taxon>Metazoa</taxon>
        <taxon>Spiralia</taxon>
        <taxon>Lophotrochozoa</taxon>
        <taxon>Platyhelminthes</taxon>
        <taxon>Cestoda</taxon>
        <taxon>Eucestoda</taxon>
        <taxon>Cyclophyllidea</taxon>
        <taxon>Taeniidae</taxon>
        <taxon>Hydatigera</taxon>
    </lineage>
</organism>
<feature type="compositionally biased region" description="Basic residues" evidence="3">
    <location>
        <begin position="185"/>
        <end position="195"/>
    </location>
</feature>
<feature type="compositionally biased region" description="Polar residues" evidence="3">
    <location>
        <begin position="138"/>
        <end position="148"/>
    </location>
</feature>
<dbReference type="InterPro" id="IPR006628">
    <property type="entry name" value="PUR-bd_fam"/>
</dbReference>